<dbReference type="GO" id="GO:0005634">
    <property type="term" value="C:nucleus"/>
    <property type="evidence" value="ECO:0007669"/>
    <property type="project" value="TreeGrafter"/>
</dbReference>
<evidence type="ECO:0000256" key="1">
    <source>
        <dbReference type="ARBA" id="ARBA00022527"/>
    </source>
</evidence>
<keyword evidence="3" id="KW-0547">Nucleotide-binding</keyword>
<dbReference type="STRING" id="1658172.A0A1B7NUB3"/>
<reference evidence="7 8" key="1">
    <citation type="submission" date="2015-07" db="EMBL/GenBank/DDBJ databases">
        <title>Emmonsia species relationships and genome sequence.</title>
        <authorList>
            <person name="Cuomo C.A."/>
            <person name="Schwartz I.S."/>
            <person name="Kenyon C."/>
            <person name="de Hoog G.S."/>
            <person name="Govender N.P."/>
            <person name="Botha A."/>
            <person name="Moreno L."/>
            <person name="de Vries M."/>
            <person name="Munoz J.F."/>
            <person name="Stielow J.B."/>
        </authorList>
    </citation>
    <scope>NUCLEOTIDE SEQUENCE [LARGE SCALE GENOMIC DNA]</scope>
    <source>
        <strain evidence="7 8">CBS 136260</strain>
    </source>
</reference>
<feature type="domain" description="Protein kinase" evidence="6">
    <location>
        <begin position="1"/>
        <end position="122"/>
    </location>
</feature>
<dbReference type="AlphaFoldDB" id="A0A1B7NUB3"/>
<dbReference type="InterPro" id="IPR011009">
    <property type="entry name" value="Kinase-like_dom_sf"/>
</dbReference>
<keyword evidence="2" id="KW-0808">Transferase</keyword>
<keyword evidence="4" id="KW-0418">Kinase</keyword>
<dbReference type="OrthoDB" id="4205840at2759"/>
<keyword evidence="1" id="KW-0723">Serine/threonine-protein kinase</keyword>
<accession>A0A1B7NUB3</accession>
<sequence>MEWDDKVDIWNAAVLLLDLVSSRHLFRGLNTESAIDESLRLAEMIAIMGPLPKEFLNRSDACKVFWGRWRNFALIRDITLESLAVDIEGDDKEGFLNFLRKILHWLPAERPPAEELVYNEWFLKGLGEGKGTRTVPLSNQTVPDVPGTWGMLGSYLEDKCDVFLVL</sequence>
<dbReference type="InterPro" id="IPR051175">
    <property type="entry name" value="CLK_kinases"/>
</dbReference>
<dbReference type="SUPFAM" id="SSF56112">
    <property type="entry name" value="Protein kinase-like (PK-like)"/>
    <property type="match status" value="1"/>
</dbReference>
<dbReference type="GO" id="GO:0005524">
    <property type="term" value="F:ATP binding"/>
    <property type="evidence" value="ECO:0007669"/>
    <property type="project" value="UniProtKB-KW"/>
</dbReference>
<dbReference type="InterPro" id="IPR000719">
    <property type="entry name" value="Prot_kinase_dom"/>
</dbReference>
<gene>
    <name evidence="7" type="ORF">ACJ72_05338</name>
</gene>
<dbReference type="Gene3D" id="1.10.510.10">
    <property type="entry name" value="Transferase(Phosphotransferase) domain 1"/>
    <property type="match status" value="1"/>
</dbReference>
<dbReference type="GO" id="GO:0043484">
    <property type="term" value="P:regulation of RNA splicing"/>
    <property type="evidence" value="ECO:0007669"/>
    <property type="project" value="TreeGrafter"/>
</dbReference>
<organism evidence="7 8">
    <name type="scientific">Emergomyces africanus</name>
    <dbReference type="NCBI Taxonomy" id="1955775"/>
    <lineage>
        <taxon>Eukaryota</taxon>
        <taxon>Fungi</taxon>
        <taxon>Dikarya</taxon>
        <taxon>Ascomycota</taxon>
        <taxon>Pezizomycotina</taxon>
        <taxon>Eurotiomycetes</taxon>
        <taxon>Eurotiomycetidae</taxon>
        <taxon>Onygenales</taxon>
        <taxon>Ajellomycetaceae</taxon>
        <taxon>Emergomyces</taxon>
    </lineage>
</organism>
<evidence type="ECO:0000313" key="8">
    <source>
        <dbReference type="Proteomes" id="UP000091918"/>
    </source>
</evidence>
<dbReference type="PROSITE" id="PS50011">
    <property type="entry name" value="PROTEIN_KINASE_DOM"/>
    <property type="match status" value="1"/>
</dbReference>
<keyword evidence="8" id="KW-1185">Reference proteome</keyword>
<evidence type="ECO:0000313" key="7">
    <source>
        <dbReference type="EMBL" id="OAX80331.1"/>
    </source>
</evidence>
<keyword evidence="5" id="KW-0067">ATP-binding</keyword>
<evidence type="ECO:0000256" key="2">
    <source>
        <dbReference type="ARBA" id="ARBA00022679"/>
    </source>
</evidence>
<evidence type="ECO:0000256" key="3">
    <source>
        <dbReference type="ARBA" id="ARBA00022741"/>
    </source>
</evidence>
<name>A0A1B7NUB3_9EURO</name>
<evidence type="ECO:0000256" key="4">
    <source>
        <dbReference type="ARBA" id="ARBA00022777"/>
    </source>
</evidence>
<dbReference type="PANTHER" id="PTHR45646:SF11">
    <property type="entry name" value="SERINE_THREONINE-PROTEIN KINASE DOA"/>
    <property type="match status" value="1"/>
</dbReference>
<dbReference type="GO" id="GO:0004674">
    <property type="term" value="F:protein serine/threonine kinase activity"/>
    <property type="evidence" value="ECO:0007669"/>
    <property type="project" value="UniProtKB-KW"/>
</dbReference>
<comment type="caution">
    <text evidence="7">The sequence shown here is derived from an EMBL/GenBank/DDBJ whole genome shotgun (WGS) entry which is preliminary data.</text>
</comment>
<dbReference type="Proteomes" id="UP000091918">
    <property type="component" value="Unassembled WGS sequence"/>
</dbReference>
<evidence type="ECO:0000256" key="5">
    <source>
        <dbReference type="ARBA" id="ARBA00022840"/>
    </source>
</evidence>
<dbReference type="EMBL" id="LGUA01000731">
    <property type="protein sequence ID" value="OAX80331.1"/>
    <property type="molecule type" value="Genomic_DNA"/>
</dbReference>
<evidence type="ECO:0000259" key="6">
    <source>
        <dbReference type="PROSITE" id="PS50011"/>
    </source>
</evidence>
<proteinExistence type="predicted"/>
<protein>
    <recommendedName>
        <fullName evidence="6">Protein kinase domain-containing protein</fullName>
    </recommendedName>
</protein>
<dbReference type="PANTHER" id="PTHR45646">
    <property type="entry name" value="SERINE/THREONINE-PROTEIN KINASE DOA-RELATED"/>
    <property type="match status" value="1"/>
</dbReference>